<organism evidence="1 2">
    <name type="scientific">Otus sunia</name>
    <name type="common">Oriental scops-owl</name>
    <dbReference type="NCBI Taxonomy" id="257818"/>
    <lineage>
        <taxon>Eukaryota</taxon>
        <taxon>Metazoa</taxon>
        <taxon>Chordata</taxon>
        <taxon>Craniata</taxon>
        <taxon>Vertebrata</taxon>
        <taxon>Euteleostomi</taxon>
        <taxon>Archelosauria</taxon>
        <taxon>Archosauria</taxon>
        <taxon>Dinosauria</taxon>
        <taxon>Saurischia</taxon>
        <taxon>Theropoda</taxon>
        <taxon>Coelurosauria</taxon>
        <taxon>Aves</taxon>
        <taxon>Neognathae</taxon>
        <taxon>Neoaves</taxon>
        <taxon>Telluraves</taxon>
        <taxon>Strigiformes</taxon>
        <taxon>Strigidae</taxon>
        <taxon>Otus</taxon>
    </lineage>
</organism>
<evidence type="ECO:0000313" key="1">
    <source>
        <dbReference type="Ensembl" id="ENSOSUP00000003867.1"/>
    </source>
</evidence>
<evidence type="ECO:0000313" key="2">
    <source>
        <dbReference type="Proteomes" id="UP000694552"/>
    </source>
</evidence>
<name>A0A8C8AG91_9STRI</name>
<dbReference type="Proteomes" id="UP000694552">
    <property type="component" value="Unplaced"/>
</dbReference>
<dbReference type="Gene3D" id="3.60.15.10">
    <property type="entry name" value="Ribonuclease Z/Hydroxyacylglutathione hydrolase-like"/>
    <property type="match status" value="1"/>
</dbReference>
<protein>
    <submittedName>
        <fullName evidence="1">Uncharacterized protein</fullName>
    </submittedName>
</protein>
<keyword evidence="2" id="KW-1185">Reference proteome</keyword>
<sequence>MKVKVISVLEDNYMYLVIEESTRDAIAVDAAVPKRVRGVLPPLSSPLTWVGCGVPLGGRGRGPTRGLGVYQGASHRLG</sequence>
<reference evidence="1" key="1">
    <citation type="submission" date="2025-08" db="UniProtKB">
        <authorList>
            <consortium name="Ensembl"/>
        </authorList>
    </citation>
    <scope>IDENTIFICATION</scope>
</reference>
<dbReference type="Ensembl" id="ENSOSUT00000003986.1">
    <property type="protein sequence ID" value="ENSOSUP00000003867.1"/>
    <property type="gene ID" value="ENSOSUG00000002812.1"/>
</dbReference>
<dbReference type="InterPro" id="IPR036866">
    <property type="entry name" value="RibonucZ/Hydroxyglut_hydro"/>
</dbReference>
<reference evidence="1" key="2">
    <citation type="submission" date="2025-09" db="UniProtKB">
        <authorList>
            <consortium name="Ensembl"/>
        </authorList>
    </citation>
    <scope>IDENTIFICATION</scope>
</reference>
<accession>A0A8C8AG91</accession>
<proteinExistence type="predicted"/>
<dbReference type="AlphaFoldDB" id="A0A8C8AG91"/>